<keyword evidence="3" id="KW-0282">Flagellum</keyword>
<feature type="compositionally biased region" description="Polar residues" evidence="1">
    <location>
        <begin position="1"/>
        <end position="14"/>
    </location>
</feature>
<dbReference type="InterPro" id="IPR027912">
    <property type="entry name" value="CFAP54"/>
</dbReference>
<reference evidence="3" key="1">
    <citation type="submission" date="2025-08" db="UniProtKB">
        <authorList>
            <consortium name="RefSeq"/>
        </authorList>
    </citation>
    <scope>IDENTIFICATION</scope>
</reference>
<dbReference type="PANTHER" id="PTHR33487:SF1">
    <property type="entry name" value="CILIA- AND FLAGELLA-ASSOCIATED PROTEIN 54"/>
    <property type="match status" value="1"/>
</dbReference>
<gene>
    <name evidence="3" type="primary">CFAP54</name>
</gene>
<dbReference type="Proteomes" id="UP001652581">
    <property type="component" value="Chromosome 12"/>
</dbReference>
<accession>A0ABM5E850</accession>
<feature type="compositionally biased region" description="Pro residues" evidence="1">
    <location>
        <begin position="19"/>
        <end position="31"/>
    </location>
</feature>
<keyword evidence="2" id="KW-1185">Reference proteome</keyword>
<proteinExistence type="predicted"/>
<dbReference type="Pfam" id="PF14858">
    <property type="entry name" value="CFAP54_N"/>
    <property type="match status" value="1"/>
</dbReference>
<evidence type="ECO:0000256" key="1">
    <source>
        <dbReference type="SAM" id="MobiDB-lite"/>
    </source>
</evidence>
<evidence type="ECO:0000313" key="2">
    <source>
        <dbReference type="Proteomes" id="UP001652581"/>
    </source>
</evidence>
<feature type="region of interest" description="Disordered" evidence="1">
    <location>
        <begin position="1"/>
        <end position="51"/>
    </location>
</feature>
<organism evidence="2 3">
    <name type="scientific">Vicugna pacos</name>
    <name type="common">Alpaca</name>
    <name type="synonym">Lama pacos</name>
    <dbReference type="NCBI Taxonomy" id="30538"/>
    <lineage>
        <taxon>Eukaryota</taxon>
        <taxon>Metazoa</taxon>
        <taxon>Chordata</taxon>
        <taxon>Craniata</taxon>
        <taxon>Vertebrata</taxon>
        <taxon>Euteleostomi</taxon>
        <taxon>Mammalia</taxon>
        <taxon>Eutheria</taxon>
        <taxon>Laurasiatheria</taxon>
        <taxon>Artiodactyla</taxon>
        <taxon>Tylopoda</taxon>
        <taxon>Camelidae</taxon>
        <taxon>Vicugna</taxon>
    </lineage>
</organism>
<dbReference type="PANTHER" id="PTHR33487">
    <property type="entry name" value="CILIA- AND FLAGELLA-ASSOCIATED PROTEIN 54"/>
    <property type="match status" value="1"/>
</dbReference>
<dbReference type="RefSeq" id="XP_072829325.1">
    <property type="nucleotide sequence ID" value="XM_072973224.1"/>
</dbReference>
<evidence type="ECO:0000313" key="3">
    <source>
        <dbReference type="RefSeq" id="XP_072829325.1"/>
    </source>
</evidence>
<protein>
    <submittedName>
        <fullName evidence="3">Cilia- and flagella-associated protein 54 isoform X1</fullName>
    </submittedName>
</protein>
<keyword evidence="3" id="KW-0969">Cilium</keyword>
<keyword evidence="3" id="KW-0966">Cell projection</keyword>
<name>A0ABM5E850_VICPA</name>
<sequence>MAAQGTCSTSPSTLSPISVSPPGPPPTPPPTSTAISKSPLESKASSLTPQPRSACREDLLPLAVFYGPLDAKNPLLVSCEKEIQELLRFMKRKKALATTEEKKHEFHRRCATSLFNIWTKYAPRLPAAYYNEKLLKVGDELCEMKEYKLALLQCYGRYLQQFSIKFDENKADVNQFKTVFFPKGFGDKTAAHTFHALNGKNICNYQLVCDSDTNLQNKESVIQCLHILSSLRLIMQVALPQEHLCWIIFNGTIYIYTICRKLMIIGHSSKALEYLLWASMCMESSVPLLSVRYLTWRATLYTAVCQCYYDCQAGIHGEAFARRALAKIDELRQLELMSSSQSQEDSRRYYTEATIKMAVMIFKRGVFESRRKSKSFFRPKIRVNLREAQSLPWPRTVTERLLDEMFDSTASRFLAVLEALSDPNRRTLQTGPVVTDEVEVRDVVSELFIAGKELLIMSNTGADGMLDFPKSSLLQLIIKRKNVISVDAAIKFTKLAFTYEEWSLFESSAGQLIDFLQRQDDPESKKAEKNLTLLIAVEPLINVKRNKGLIFPFENYKEGQTYINKIALHDTLKTCGYSEDIFRLAATLYSCVCDSPQNAQPDKEIVVDMIMFLWQKCKLGIQRINVSRNDYAKFTQKISTNKWVYLLWQINEIIHCCKMEDIDIVTVAEVTLRLSEILESLGNPRRKFKKSLDIPLRKETSELLETPKGSVEVLPMLKKKPEEQLFLAYELLDKAIGGINLNCMIAALPNGTSVIDHCYTTHTHYADGDICKPVTPNSFIMDLHLELIQAQHRIAVVLLDHLQVLQTPTVSKNIPTRGPEKLKKSGSPDCFTELSVMNKIRKNKLSKAIYLMQKALLTFEKDAACTSSHKFLTEAFSLIEKIEAEQSMLYSYQKYVASAKRKKSRIPPPPILLSRTYCSVALKPAPFVSDVKVSWYCILGCKAEGSYGKVRLNNNHLPNSGEAIPADGKSIFEVKGLETNEKYVFAIAAYSSNGKLVGDAVGESTKPILVYPPLSAVTARMLLTQVAYQIGNYELAKKVFSPVWDYFVASPLQDDQSVICLSNIMTIMQRRLHSDILAETSSILLYLFLRNIFVTSDIKIKEENLFCDNIKGNEIFRSQQIARLIECERVLVALEISNYLNDSSYALQAVTQCYGLLAPMIYHNIVLVPVVQILIKCIVVLQGLPNITHSKKHTASFESIQHMIACCIFYITKVLRSWKEYDLAVMIINYGKKMLDITSRCKSLFGVTDQEEMHEEGSSKKSSKTKKPQQILLPEKINEQLVLLETHLLKLTKQYVAAELSGAEDPIFLYPIVLNWSVRGAMKEVMKFKQRPRFLEFFTQVMLKCMNDERFQLMVEITNPVCDFLKRRNESLLGIRKMKYKDYTLYKKPTKTFKKYRAAVMEIGRTTDMMPRKRSKKKETLREFLCKNPCISEMVEHERNKRADVRKVSFRFLVDNLNPLILNYVKKKRFHQIFLEEMPWKAQMNMYLASAHFSLLLTKLGESAKMKFGTSPTMVSFRSCDPGMFSLYNSGTVLPTGKLTLENYKMMLDFLLTAKKRKAHLPSDTEEFSAFLSSKTSDEDVSKTQTGCESDSQSGLSGKEKDQLANVGLLDHFVKIFLYCRRGMVLAHRGGYWTLLQNCCRALWNFTQELQILQKQAVDLYKMFPISQDGFLCISVLPFYLGAELLIDMLIELQSVNSIKIMEEKGEFSVPSCYGNIKYDNGGSSLTFEHPLDDVNVVDLKWIHDFVLKSLELLYQVEKWETLVSLAIQFNTISHERYTEQVTPLLVYAQRQLLLRISKLKGPDTTQQPCVRYETEYDQKITCRNFIGKQLKINPPASEVRTTRKGMDFLKKLIYSEYSKAKELVCVPVDVTDTLRCFRETLEKSKYHNRSIRHSRKLLSLFLAQTQGDKGGMNNLKFTTGKVEFCLGTEEIHMPTPPNLFQEHFRVSSSVEKSKLPSSQLGLVISSYYETINVLQTSNQRSLNVQALHELGNLLIFAEKKRAAFKCWSQALDDIFRKQDVLHTWKEFGTSPTSATNSCSLSGSKDYSEEFLSKVGIWGCLQGAVISAKIAQFIKTLDVEKRFNCCLLSALLFQGLLRTTLPHPKAERCYAQYEITQLLPGIELFSDRYRADICSVVASLYYIIRELHFAKQNLIILPLLALYQYFVSGICQDQVRNLEARILKFACCDLLASRSPAHVNLLTHRYVHLLHYVCCTLTYKALPTIEVLIDLGFFSEAFHEISQIFYGKNMPSSQPAGCKATGKMKFFQSFDSGKPLTSKENLQALDEIISRGSPPILATVGQPHLLNKFSFVKAYFLINVAATINCVPENTMQTVGQELNGKSRVNLPNLKELSLKNERDSTYQFTKMEDDFTLSTLKSILLTEAEDRLNSLISEMEPPGHKNLSQCSAGELEIVVEARLQLAAVAMQRHRAAYSAAIVFSTLKLLHDSKLFKTKVVEDDTEDSVSLGTSANENKDDTEFLDPVSLNSREYFNIHLWLRCRLALVTAFVAQIRGIGIMKENDITDYVSLINEVCVEAKSVGDRELQAEFLMQAVIIGLQEKHLKADIIKNLQDIIHLLEEREFISPRSHLTLVRSMLLLDDLTKAEKFKETSSLKTEKLYLLTQSHNILIEQMLTFGETIEFPSSNTDYASPVLPLKNIYLPHVMLLAKTKMRIGHTVAKQVYYTNKKKDPSKWLPALHLFEIALKLSKTSGTEEHEVEAEIFFQKGKIEIQILTDKKSPTLQLESLFEAIQLSLRHDQNSGLIRDSYLEIALLFLRISKSRSQLSGSPLTLKNFPRRQSSIKEPMENKFEMYSLLAWIAIRAATQVSEAVLAINLLIGKKNARTDKVSQGTLPHIPEFATVDLLSSYTDYLLDNYQVVFQIGCTFSYQSDEIYENTDAKKKTPIKVDITWILLLRYYIHLQRINNMSKLLASLKPGSGMSLPDDTLLTSLFNSGLILRQKEMHFFLKRFLHLYSFSCIDEFPRELFQVVEDEPFSEKILYDSSAKLDHDSSLHSDLSLKLSASPSHGDLVSSNMATQASNKELCFQWYIPPLERPPKETEPMVLLLYAYNMKPLNISDVTSTASNSIYVGCLWVPLNRVISIHEKLSNLMQLVEISLPSSPKVTSNENVSEVEEMEEKSIDKELERMIIACCSEILSLFLADGETTPLSEVPFDVSLPSIFSLERLFDLANGCIVSGGSLFNWMVSIIP</sequence>
<dbReference type="GeneID" id="102544548"/>